<accession>A0AAN9ULF9</accession>
<feature type="compositionally biased region" description="Basic and acidic residues" evidence="1">
    <location>
        <begin position="131"/>
        <end position="144"/>
    </location>
</feature>
<feature type="region of interest" description="Disordered" evidence="1">
    <location>
        <begin position="118"/>
        <end position="144"/>
    </location>
</feature>
<dbReference type="Proteomes" id="UP001320420">
    <property type="component" value="Unassembled WGS sequence"/>
</dbReference>
<evidence type="ECO:0000313" key="3">
    <source>
        <dbReference type="Proteomes" id="UP001320420"/>
    </source>
</evidence>
<evidence type="ECO:0000256" key="1">
    <source>
        <dbReference type="SAM" id="MobiDB-lite"/>
    </source>
</evidence>
<dbReference type="AlphaFoldDB" id="A0AAN9ULF9"/>
<organism evidence="2 3">
    <name type="scientific">Diatrype stigma</name>
    <dbReference type="NCBI Taxonomy" id="117547"/>
    <lineage>
        <taxon>Eukaryota</taxon>
        <taxon>Fungi</taxon>
        <taxon>Dikarya</taxon>
        <taxon>Ascomycota</taxon>
        <taxon>Pezizomycotina</taxon>
        <taxon>Sordariomycetes</taxon>
        <taxon>Xylariomycetidae</taxon>
        <taxon>Xylariales</taxon>
        <taxon>Diatrypaceae</taxon>
        <taxon>Diatrype</taxon>
    </lineage>
</organism>
<keyword evidence="3" id="KW-1185">Reference proteome</keyword>
<evidence type="ECO:0000313" key="2">
    <source>
        <dbReference type="EMBL" id="KAK7750729.1"/>
    </source>
</evidence>
<sequence length="180" mass="20951">MSVTNSRKLVAVVAGFHKARGRTGIQVLTIDTTGPHWDHDKQRIWNLGYLTSLFNLLSSAALFNNEYLIEDSIPDECITSRRAWEDAQVSFDPSAYYERQQESKYLRYKCLREEEEASKKRKAEREDEEGGEGKTEEGIQDNDGRRQWRLKRKCKRPTRFKFDLKVGISFGDSPRGLWLT</sequence>
<dbReference type="EMBL" id="JAKJXP020000059">
    <property type="protein sequence ID" value="KAK7750729.1"/>
    <property type="molecule type" value="Genomic_DNA"/>
</dbReference>
<comment type="caution">
    <text evidence="2">The sequence shown here is derived from an EMBL/GenBank/DDBJ whole genome shotgun (WGS) entry which is preliminary data.</text>
</comment>
<protein>
    <submittedName>
        <fullName evidence="2">Uncharacterized protein</fullName>
    </submittedName>
</protein>
<gene>
    <name evidence="2" type="ORF">SLS62_007280</name>
</gene>
<proteinExistence type="predicted"/>
<reference evidence="2 3" key="1">
    <citation type="submission" date="2024-02" db="EMBL/GenBank/DDBJ databases">
        <title>De novo assembly and annotation of 12 fungi associated with fruit tree decline syndrome in Ontario, Canada.</title>
        <authorList>
            <person name="Sulman M."/>
            <person name="Ellouze W."/>
            <person name="Ilyukhin E."/>
        </authorList>
    </citation>
    <scope>NUCLEOTIDE SEQUENCE [LARGE SCALE GENOMIC DNA]</scope>
    <source>
        <strain evidence="2 3">M11/M66-122</strain>
    </source>
</reference>
<name>A0AAN9ULF9_9PEZI</name>